<dbReference type="InterPro" id="IPR050602">
    <property type="entry name" value="Malonyl-ACP_OMT"/>
</dbReference>
<dbReference type="PANTHER" id="PTHR13090:SF1">
    <property type="entry name" value="ARGININE-HYDROXYLASE NDUFAF5, MITOCHONDRIAL"/>
    <property type="match status" value="1"/>
</dbReference>
<dbReference type="Gene3D" id="3.40.50.150">
    <property type="entry name" value="Vaccinia Virus protein VP39"/>
    <property type="match status" value="1"/>
</dbReference>
<accession>A0A2S5T3P3</accession>
<dbReference type="EMBL" id="PSNY01000011">
    <property type="protein sequence ID" value="PPE69576.1"/>
    <property type="molecule type" value="Genomic_DNA"/>
</dbReference>
<keyword evidence="4" id="KW-1185">Reference proteome</keyword>
<dbReference type="InterPro" id="IPR029063">
    <property type="entry name" value="SAM-dependent_MTases_sf"/>
</dbReference>
<evidence type="ECO:0000256" key="1">
    <source>
        <dbReference type="ARBA" id="ARBA00022603"/>
    </source>
</evidence>
<keyword evidence="2" id="KW-0808">Transferase</keyword>
<protein>
    <submittedName>
        <fullName evidence="3">Biotin synthase</fullName>
    </submittedName>
</protein>
<name>A0A2S5T3P3_9BURK</name>
<comment type="caution">
    <text evidence="3">The sequence shown here is derived from an EMBL/GenBank/DDBJ whole genome shotgun (WGS) entry which is preliminary data.</text>
</comment>
<reference evidence="3 4" key="1">
    <citation type="submission" date="2018-02" db="EMBL/GenBank/DDBJ databases">
        <title>Reclassifiation of [Polyangium] brachysporum DSM 7029 as Guopingzhaonella breviflexa gen. nov., sp. nov., a member of the family Comamonadaceae.</title>
        <authorList>
            <person name="Tang B."/>
        </authorList>
    </citation>
    <scope>NUCLEOTIDE SEQUENCE [LARGE SCALE GENOMIC DNA]</scope>
    <source>
        <strain evidence="3 4">DSM 15344</strain>
    </source>
</reference>
<dbReference type="AlphaFoldDB" id="A0A2S5T3P3"/>
<proteinExistence type="predicted"/>
<evidence type="ECO:0000313" key="4">
    <source>
        <dbReference type="Proteomes" id="UP000239406"/>
    </source>
</evidence>
<organism evidence="3 4">
    <name type="scientific">Caldimonas thermodepolymerans</name>
    <dbReference type="NCBI Taxonomy" id="215580"/>
    <lineage>
        <taxon>Bacteria</taxon>
        <taxon>Pseudomonadati</taxon>
        <taxon>Pseudomonadota</taxon>
        <taxon>Betaproteobacteria</taxon>
        <taxon>Burkholderiales</taxon>
        <taxon>Sphaerotilaceae</taxon>
        <taxon>Caldimonas</taxon>
    </lineage>
</organism>
<dbReference type="GO" id="GO:0008168">
    <property type="term" value="F:methyltransferase activity"/>
    <property type="evidence" value="ECO:0007669"/>
    <property type="project" value="UniProtKB-KW"/>
</dbReference>
<dbReference type="Proteomes" id="UP000239406">
    <property type="component" value="Unassembled WGS sequence"/>
</dbReference>
<sequence>MPVSPRPFDPAAAAAWWRSGTQPPWLHAEVARRMAQRLEIIRAKPQRVLDWWSSRSGSLALLQQAYPQAELIAVEPDEAARDAWLAAQRRPWWLPSRWGKSPRALSEAEADGAGAQLLWANMVLHWMADPAEMIRRWHRALAVDGFTMFSCLGPDTARELRALHARHGHGPAGAEFVDMHDLGDMLVHAGFADPVMDMERITLTWSTPEAALAELRTLGRNTHPQRHAGLRTPRWKRALMAQMQAPDPARVAITFEIVYGHAFKGAPRAVAGGETRVSLQDMRTMVRSSQRPR</sequence>
<dbReference type="SUPFAM" id="SSF53335">
    <property type="entry name" value="S-adenosyl-L-methionine-dependent methyltransferases"/>
    <property type="match status" value="1"/>
</dbReference>
<gene>
    <name evidence="3" type="ORF">C1702_11615</name>
</gene>
<dbReference type="PANTHER" id="PTHR13090">
    <property type="entry name" value="ARGININE-HYDROXYLASE NDUFAF5, MITOCHONDRIAL"/>
    <property type="match status" value="1"/>
</dbReference>
<evidence type="ECO:0000313" key="3">
    <source>
        <dbReference type="EMBL" id="PPE69576.1"/>
    </source>
</evidence>
<keyword evidence="1" id="KW-0489">Methyltransferase</keyword>
<evidence type="ECO:0000256" key="2">
    <source>
        <dbReference type="ARBA" id="ARBA00022679"/>
    </source>
</evidence>
<dbReference type="GO" id="GO:0032259">
    <property type="term" value="P:methylation"/>
    <property type="evidence" value="ECO:0007669"/>
    <property type="project" value="UniProtKB-KW"/>
</dbReference>
<dbReference type="RefSeq" id="WP_104357870.1">
    <property type="nucleotide sequence ID" value="NZ_CALFFA010000017.1"/>
</dbReference>